<feature type="transmembrane region" description="Helical" evidence="6">
    <location>
        <begin position="258"/>
        <end position="279"/>
    </location>
</feature>
<dbReference type="SUPFAM" id="SSF103473">
    <property type="entry name" value="MFS general substrate transporter"/>
    <property type="match status" value="1"/>
</dbReference>
<proteinExistence type="predicted"/>
<reference evidence="7 8" key="1">
    <citation type="journal article" date="2015" name="Genome Announc.">
        <title>Genome Sequence of Mushroom Soft-Rot Pathogen Janthinobacterium agaricidamnosum.</title>
        <authorList>
            <person name="Graupner K."/>
            <person name="Lackner G."/>
            <person name="Hertweck C."/>
        </authorList>
    </citation>
    <scope>NUCLEOTIDE SEQUENCE [LARGE SCALE GENOMIC DNA]</scope>
    <source>
        <strain evidence="8">NBRC 102515 / DSM 9628</strain>
    </source>
</reference>
<evidence type="ECO:0000256" key="5">
    <source>
        <dbReference type="ARBA" id="ARBA00023136"/>
    </source>
</evidence>
<evidence type="ECO:0000313" key="7">
    <source>
        <dbReference type="EMBL" id="CDG81000.1"/>
    </source>
</evidence>
<dbReference type="InterPro" id="IPR011701">
    <property type="entry name" value="MFS"/>
</dbReference>
<evidence type="ECO:0000256" key="2">
    <source>
        <dbReference type="ARBA" id="ARBA00022448"/>
    </source>
</evidence>
<dbReference type="Proteomes" id="UP000027604">
    <property type="component" value="Chromosome I"/>
</dbReference>
<keyword evidence="8" id="KW-1185">Reference proteome</keyword>
<keyword evidence="3 6" id="KW-0812">Transmembrane</keyword>
<feature type="transmembrane region" description="Helical" evidence="6">
    <location>
        <begin position="299"/>
        <end position="318"/>
    </location>
</feature>
<feature type="transmembrane region" description="Helical" evidence="6">
    <location>
        <begin position="325"/>
        <end position="344"/>
    </location>
</feature>
<keyword evidence="2" id="KW-0813">Transport</keyword>
<dbReference type="GO" id="GO:0016020">
    <property type="term" value="C:membrane"/>
    <property type="evidence" value="ECO:0007669"/>
    <property type="project" value="UniProtKB-SubCell"/>
</dbReference>
<dbReference type="Gene3D" id="1.20.1250.20">
    <property type="entry name" value="MFS general substrate transporter like domains"/>
    <property type="match status" value="1"/>
</dbReference>
<dbReference type="PATRIC" id="fig|1349767.4.peg.1027"/>
<dbReference type="AlphaFoldDB" id="W0V071"/>
<dbReference type="RefSeq" id="WP_038488059.1">
    <property type="nucleotide sequence ID" value="NZ_BCTH01000023.1"/>
</dbReference>
<evidence type="ECO:0000256" key="1">
    <source>
        <dbReference type="ARBA" id="ARBA00004141"/>
    </source>
</evidence>
<dbReference type="PANTHER" id="PTHR19432:SF35">
    <property type="entry name" value="SOLUTE CARRIER FAMILY 45 MEMBER 3 ISOFORM X1"/>
    <property type="match status" value="1"/>
</dbReference>
<comment type="subcellular location">
    <subcellularLocation>
        <location evidence="1">Membrane</location>
        <topology evidence="1">Multi-pass membrane protein</topology>
    </subcellularLocation>
</comment>
<feature type="transmembrane region" description="Helical" evidence="6">
    <location>
        <begin position="418"/>
        <end position="436"/>
    </location>
</feature>
<evidence type="ECO:0000313" key="8">
    <source>
        <dbReference type="Proteomes" id="UP000027604"/>
    </source>
</evidence>
<dbReference type="KEGG" id="jag:GJA_339"/>
<dbReference type="OrthoDB" id="7584869at2"/>
<keyword evidence="4 6" id="KW-1133">Transmembrane helix</keyword>
<evidence type="ECO:0000256" key="3">
    <source>
        <dbReference type="ARBA" id="ARBA00022692"/>
    </source>
</evidence>
<name>W0V071_9BURK</name>
<keyword evidence="5 6" id="KW-0472">Membrane</keyword>
<sequence>MSAKGHTRTLHKPHLSFWQIVNMNIGFFGIQFSFGLQQSSMSPIYNYLGADAASLPYLWLAGPMTGLLVQPVIGAMSDRTVTRWGRRTPYFLIGAILCSIGLLLMPFSPTLWMAASLLWILDAANNVTMEPYRAFVSDKLDKKQHSIGFLTQSAFTGLGQTLAYLTPSLLVLFGMNKDAVNGSHIPHIVIVAFMIGAFFSIASVLWTLKTTPEHPLSPDQLQEISARPPGWRHMLGDIVLAVREMPPTMKQLAVVKLFQWYAMFCYWQYITLSLSTTMFHTTDPASQGFRDAGLLNGQVGAFYNFIAFIAAFALVPCTRRFGPKVMHSVCLTAAGIGMLCLPLIHSEALLLVPMVGIGMAWASIMGNPYIMLAGSIPPQRTGVYMGIFNMFIVIPMIIQIFTLPLYYRSWLGGNPENVIRLAGALLLCAAVAVLFVKLKSAARQA</sequence>
<dbReference type="InterPro" id="IPR036259">
    <property type="entry name" value="MFS_trans_sf"/>
</dbReference>
<feature type="transmembrane region" description="Helical" evidence="6">
    <location>
        <begin position="350"/>
        <end position="370"/>
    </location>
</feature>
<organism evidence="7 8">
    <name type="scientific">Janthinobacterium agaricidamnosum NBRC 102515 = DSM 9628</name>
    <dbReference type="NCBI Taxonomy" id="1349767"/>
    <lineage>
        <taxon>Bacteria</taxon>
        <taxon>Pseudomonadati</taxon>
        <taxon>Pseudomonadota</taxon>
        <taxon>Betaproteobacteria</taxon>
        <taxon>Burkholderiales</taxon>
        <taxon>Oxalobacteraceae</taxon>
        <taxon>Janthinobacterium</taxon>
    </lineage>
</organism>
<dbReference type="eggNOG" id="COG2211">
    <property type="taxonomic scope" value="Bacteria"/>
</dbReference>
<accession>W0V071</accession>
<feature type="transmembrane region" description="Helical" evidence="6">
    <location>
        <begin position="20"/>
        <end position="37"/>
    </location>
</feature>
<dbReference type="GO" id="GO:0022857">
    <property type="term" value="F:transmembrane transporter activity"/>
    <property type="evidence" value="ECO:0007669"/>
    <property type="project" value="InterPro"/>
</dbReference>
<protein>
    <submittedName>
        <fullName evidence="7">Major Facilitator Superfamily protein</fullName>
    </submittedName>
</protein>
<evidence type="ECO:0000256" key="6">
    <source>
        <dbReference type="SAM" id="Phobius"/>
    </source>
</evidence>
<feature type="transmembrane region" description="Helical" evidence="6">
    <location>
        <begin position="382"/>
        <end position="406"/>
    </location>
</feature>
<dbReference type="PANTHER" id="PTHR19432">
    <property type="entry name" value="SUGAR TRANSPORTER"/>
    <property type="match status" value="1"/>
</dbReference>
<dbReference type="HOGENOM" id="CLU_030246_1_0_4"/>
<feature type="transmembrane region" description="Helical" evidence="6">
    <location>
        <begin position="185"/>
        <end position="208"/>
    </location>
</feature>
<evidence type="ECO:0000256" key="4">
    <source>
        <dbReference type="ARBA" id="ARBA00022989"/>
    </source>
</evidence>
<feature type="transmembrane region" description="Helical" evidence="6">
    <location>
        <begin position="88"/>
        <end position="105"/>
    </location>
</feature>
<dbReference type="Pfam" id="PF07690">
    <property type="entry name" value="MFS_1"/>
    <property type="match status" value="1"/>
</dbReference>
<dbReference type="STRING" id="1349767.GJA_339"/>
<feature type="transmembrane region" description="Helical" evidence="6">
    <location>
        <begin position="57"/>
        <end position="76"/>
    </location>
</feature>
<dbReference type="EMBL" id="HG322949">
    <property type="protein sequence ID" value="CDG81000.1"/>
    <property type="molecule type" value="Genomic_DNA"/>
</dbReference>
<gene>
    <name evidence="7" type="ORF">GJA_339</name>
</gene>